<proteinExistence type="predicted"/>
<reference evidence="1 2" key="1">
    <citation type="submission" date="2019-01" db="EMBL/GenBank/DDBJ databases">
        <title>Genomic insights into a novel species Rhodoferax sp.</title>
        <authorList>
            <person name="Jin L."/>
        </authorList>
    </citation>
    <scope>NUCLEOTIDE SEQUENCE [LARGE SCALE GENOMIC DNA]</scope>
    <source>
        <strain evidence="1 2">CHu59-6-5</strain>
    </source>
</reference>
<dbReference type="Proteomes" id="UP000316798">
    <property type="component" value="Chromosome"/>
</dbReference>
<dbReference type="KEGG" id="rhf:EUB48_05290"/>
<evidence type="ECO:0008006" key="3">
    <source>
        <dbReference type="Google" id="ProtNLM"/>
    </source>
</evidence>
<accession>A0A515D8N9</accession>
<name>A0A515D8N9_9BURK</name>
<evidence type="ECO:0000313" key="2">
    <source>
        <dbReference type="Proteomes" id="UP000316798"/>
    </source>
</evidence>
<dbReference type="AlphaFoldDB" id="A0A515D8N9"/>
<dbReference type="RefSeq" id="WP_142817938.1">
    <property type="nucleotide sequence ID" value="NZ_CP035503.1"/>
</dbReference>
<protein>
    <recommendedName>
        <fullName evidence="3">DUF2384 domain-containing protein</fullName>
    </recommendedName>
</protein>
<sequence>MQTVLMSRSISSPEMALAGYAPDAAYWPHPCTPESHADHQFVAMLNGYRGSGGLARADEVLKVLKRHSEAHVARLARWIVKRKVICFEWRSQTWLPWFQFDRFDTTPQPELGPVFTELTPIFDPWELANWFAQPNPWLADCTPVETLRVDPAAVLQAARADHFIAAG</sequence>
<dbReference type="EMBL" id="CP035503">
    <property type="protein sequence ID" value="QDL36776.1"/>
    <property type="molecule type" value="Genomic_DNA"/>
</dbReference>
<keyword evidence="2" id="KW-1185">Reference proteome</keyword>
<evidence type="ECO:0000313" key="1">
    <source>
        <dbReference type="EMBL" id="QDL36776.1"/>
    </source>
</evidence>
<gene>
    <name evidence="1" type="ORF">EUB48_05290</name>
</gene>
<organism evidence="1 2">
    <name type="scientific">Rhodoferax sediminis</name>
    <dbReference type="NCBI Taxonomy" id="2509614"/>
    <lineage>
        <taxon>Bacteria</taxon>
        <taxon>Pseudomonadati</taxon>
        <taxon>Pseudomonadota</taxon>
        <taxon>Betaproteobacteria</taxon>
        <taxon>Burkholderiales</taxon>
        <taxon>Comamonadaceae</taxon>
        <taxon>Rhodoferax</taxon>
    </lineage>
</organism>
<dbReference type="OrthoDB" id="9152106at2"/>